<dbReference type="RefSeq" id="WP_378796371.1">
    <property type="nucleotide sequence ID" value="NZ_JBHUER010000001.1"/>
</dbReference>
<proteinExistence type="predicted"/>
<reference evidence="2" key="1">
    <citation type="journal article" date="2019" name="Int. J. Syst. Evol. Microbiol.">
        <title>The Global Catalogue of Microorganisms (GCM) 10K type strain sequencing project: providing services to taxonomists for standard genome sequencing and annotation.</title>
        <authorList>
            <consortium name="The Broad Institute Genomics Platform"/>
            <consortium name="The Broad Institute Genome Sequencing Center for Infectious Disease"/>
            <person name="Wu L."/>
            <person name="Ma J."/>
        </authorList>
    </citation>
    <scope>NUCLEOTIDE SEQUENCE [LARGE SCALE GENOMIC DNA]</scope>
    <source>
        <strain evidence="2">KCTC 23707</strain>
    </source>
</reference>
<organism evidence="1 2">
    <name type="scientific">Methylopila henanensis</name>
    <dbReference type="NCBI Taxonomy" id="873516"/>
    <lineage>
        <taxon>Bacteria</taxon>
        <taxon>Pseudomonadati</taxon>
        <taxon>Pseudomonadota</taxon>
        <taxon>Alphaproteobacteria</taxon>
        <taxon>Hyphomicrobiales</taxon>
        <taxon>Methylopilaceae</taxon>
        <taxon>Methylopila</taxon>
    </lineage>
</organism>
<sequence length="60" mass="6576">MLYTVIFEGDNDPSATVVDGALNALNLAQYEARSKGCEVTIATENGWCMSLDELEELVHQ</sequence>
<dbReference type="EMBL" id="JBHUER010000001">
    <property type="protein sequence ID" value="MFD1701706.1"/>
    <property type="molecule type" value="Genomic_DNA"/>
</dbReference>
<dbReference type="Proteomes" id="UP001597308">
    <property type="component" value="Unassembled WGS sequence"/>
</dbReference>
<accession>A0ABW4K3K3</accession>
<evidence type="ECO:0000313" key="1">
    <source>
        <dbReference type="EMBL" id="MFD1701706.1"/>
    </source>
</evidence>
<evidence type="ECO:0000313" key="2">
    <source>
        <dbReference type="Proteomes" id="UP001597308"/>
    </source>
</evidence>
<comment type="caution">
    <text evidence="1">The sequence shown here is derived from an EMBL/GenBank/DDBJ whole genome shotgun (WGS) entry which is preliminary data.</text>
</comment>
<name>A0ABW4K3K3_9HYPH</name>
<protein>
    <submittedName>
        <fullName evidence="1">Uncharacterized protein</fullName>
    </submittedName>
</protein>
<gene>
    <name evidence="1" type="ORF">ACFSCV_01690</name>
</gene>
<keyword evidence="2" id="KW-1185">Reference proteome</keyword>